<dbReference type="Pfam" id="PF03176">
    <property type="entry name" value="MMPL"/>
    <property type="match status" value="2"/>
</dbReference>
<dbReference type="PROSITE" id="PS50156">
    <property type="entry name" value="SSD"/>
    <property type="match status" value="1"/>
</dbReference>
<dbReference type="Proteomes" id="UP001609175">
    <property type="component" value="Unassembled WGS sequence"/>
</dbReference>
<dbReference type="PANTHER" id="PTHR33406:SF11">
    <property type="entry name" value="MEMBRANE PROTEIN SCO6666-RELATED"/>
    <property type="match status" value="1"/>
</dbReference>
<dbReference type="RefSeq" id="WP_395114001.1">
    <property type="nucleotide sequence ID" value="NZ_JBIMSO010000041.1"/>
</dbReference>
<evidence type="ECO:0000256" key="5">
    <source>
        <dbReference type="ARBA" id="ARBA00022989"/>
    </source>
</evidence>
<feature type="transmembrane region" description="Helical" evidence="7">
    <location>
        <begin position="221"/>
        <end position="245"/>
    </location>
</feature>
<dbReference type="Gene3D" id="1.20.1640.10">
    <property type="entry name" value="Multidrug efflux transporter AcrB transmembrane domain"/>
    <property type="match status" value="2"/>
</dbReference>
<feature type="transmembrane region" description="Helical" evidence="7">
    <location>
        <begin position="300"/>
        <end position="324"/>
    </location>
</feature>
<evidence type="ECO:0000256" key="7">
    <source>
        <dbReference type="SAM" id="Phobius"/>
    </source>
</evidence>
<keyword evidence="5 7" id="KW-1133">Transmembrane helix</keyword>
<feature type="domain" description="SSD" evidence="8">
    <location>
        <begin position="184"/>
        <end position="323"/>
    </location>
</feature>
<dbReference type="PANTHER" id="PTHR33406">
    <property type="entry name" value="MEMBRANE PROTEIN MJ1562-RELATED"/>
    <property type="match status" value="1"/>
</dbReference>
<sequence length="716" mass="74946">MLTRFSHFVTSHARAILAVTLFALIGAAVLGSTAFGNLQSEGFDDPASESSRAAVQLADNFPGGADLILVADAHRNVDDTRAAGTQLTDRLGADPAVAGVISYWQTNAPTMRSDDATMAIVAVTLKAPADESAKSIIDNFSGSVDGFDISIGGKEGVMHDVGKQIGTDLIRAEMIAIPLMLVLLGLAFGSIVAALLPLAIGVFAIFGTFAELAILGSTTDVSIYAINLTTSLGLGLAIDYALLMVSRFREEYAKSGNVDAAVVRTIETAGRTILFSSTAVAAALAVLTVFPMYFLRSFAYAGIGVIVIAMLGGLIVLPAMLTVLGPRVNAGKLPWAKHLPSTVVPFWGTLARLVMRRPLVTALPVVALMALLAAPLLQVEFGTPDDRVLPTSASSREAGDALRDKFTADDTSAIDVVSTGPVVDLQGLAGRLSQLDNVERVDTSAGTFVEGGLVATSPMDARFAAGDAQRLSIVTDVDPRSDAAKELVTAVRSDTAGADVLVGGETAEIMDSQDAIASRLPLAIGLIVLSTFVLLFLFTGSVLQPLRALVLNVIGLSATIGVLVLIFQEGWLSGLLGFTPLPLDTSMLVLMFCITFGLSMDYEVFVMSRIKEMHDNGATDEDAVADGLSRTGRIVSMAAVILAVSFFSFGTSSVSFIQMFGIGAGLAVLIDATLIRGVLVPAAMRVLGKSAWWAPAPLRKIHDRVGVSEERESVNA</sequence>
<reference evidence="9 10" key="1">
    <citation type="submission" date="2024-10" db="EMBL/GenBank/DDBJ databases">
        <authorList>
            <person name="Riesco R."/>
        </authorList>
    </citation>
    <scope>NUCLEOTIDE SEQUENCE [LARGE SCALE GENOMIC DNA]</scope>
    <source>
        <strain evidence="9 10">NCIMB 15449</strain>
    </source>
</reference>
<keyword evidence="6 7" id="KW-0472">Membrane</keyword>
<comment type="caution">
    <text evidence="9">The sequence shown here is derived from an EMBL/GenBank/DDBJ whole genome shotgun (WGS) entry which is preliminary data.</text>
</comment>
<dbReference type="EMBL" id="JBIMSO010000041">
    <property type="protein sequence ID" value="MFH5208502.1"/>
    <property type="molecule type" value="Genomic_DNA"/>
</dbReference>
<feature type="transmembrane region" description="Helical" evidence="7">
    <location>
        <begin position="546"/>
        <end position="567"/>
    </location>
</feature>
<dbReference type="SUPFAM" id="SSF82866">
    <property type="entry name" value="Multidrug efflux transporter AcrB transmembrane domain"/>
    <property type="match status" value="2"/>
</dbReference>
<dbReference type="InterPro" id="IPR000731">
    <property type="entry name" value="SSD"/>
</dbReference>
<feature type="transmembrane region" description="Helical" evidence="7">
    <location>
        <begin position="587"/>
        <end position="606"/>
    </location>
</feature>
<evidence type="ECO:0000259" key="8">
    <source>
        <dbReference type="PROSITE" id="PS50156"/>
    </source>
</evidence>
<dbReference type="InterPro" id="IPR050545">
    <property type="entry name" value="Mycobact_MmpL"/>
</dbReference>
<feature type="transmembrane region" description="Helical" evidence="7">
    <location>
        <begin position="12"/>
        <end position="30"/>
    </location>
</feature>
<feature type="transmembrane region" description="Helical" evidence="7">
    <location>
        <begin position="656"/>
        <end position="679"/>
    </location>
</feature>
<proteinExistence type="inferred from homology"/>
<evidence type="ECO:0000313" key="9">
    <source>
        <dbReference type="EMBL" id="MFH5208502.1"/>
    </source>
</evidence>
<evidence type="ECO:0000256" key="1">
    <source>
        <dbReference type="ARBA" id="ARBA00004651"/>
    </source>
</evidence>
<feature type="transmembrane region" description="Helical" evidence="7">
    <location>
        <begin position="179"/>
        <end position="209"/>
    </location>
</feature>
<keyword evidence="4 7" id="KW-0812">Transmembrane</keyword>
<dbReference type="InterPro" id="IPR004869">
    <property type="entry name" value="MMPL_dom"/>
</dbReference>
<organism evidence="9 10">
    <name type="scientific">Antrihabitans spumae</name>
    <dbReference type="NCBI Taxonomy" id="3373370"/>
    <lineage>
        <taxon>Bacteria</taxon>
        <taxon>Bacillati</taxon>
        <taxon>Actinomycetota</taxon>
        <taxon>Actinomycetes</taxon>
        <taxon>Mycobacteriales</taxon>
        <taxon>Nocardiaceae</taxon>
        <taxon>Antrihabitans</taxon>
    </lineage>
</organism>
<comment type="similarity">
    <text evidence="2">Belongs to the resistance-nodulation-cell division (RND) (TC 2.A.6) family. MmpL subfamily.</text>
</comment>
<comment type="subcellular location">
    <subcellularLocation>
        <location evidence="1">Cell membrane</location>
        <topology evidence="1">Multi-pass membrane protein</topology>
    </subcellularLocation>
</comment>
<evidence type="ECO:0000313" key="10">
    <source>
        <dbReference type="Proteomes" id="UP001609175"/>
    </source>
</evidence>
<accession>A0ABW7JKI8</accession>
<feature type="transmembrane region" description="Helical" evidence="7">
    <location>
        <begin position="273"/>
        <end position="294"/>
    </location>
</feature>
<feature type="transmembrane region" description="Helical" evidence="7">
    <location>
        <begin position="520"/>
        <end position="539"/>
    </location>
</feature>
<evidence type="ECO:0000256" key="3">
    <source>
        <dbReference type="ARBA" id="ARBA00022475"/>
    </source>
</evidence>
<evidence type="ECO:0000256" key="4">
    <source>
        <dbReference type="ARBA" id="ARBA00022692"/>
    </source>
</evidence>
<feature type="transmembrane region" description="Helical" evidence="7">
    <location>
        <begin position="359"/>
        <end position="377"/>
    </location>
</feature>
<feature type="transmembrane region" description="Helical" evidence="7">
    <location>
        <begin position="634"/>
        <end position="650"/>
    </location>
</feature>
<evidence type="ECO:0000256" key="6">
    <source>
        <dbReference type="ARBA" id="ARBA00023136"/>
    </source>
</evidence>
<protein>
    <submittedName>
        <fullName evidence="9">MMPL family transporter</fullName>
    </submittedName>
</protein>
<keyword evidence="3" id="KW-1003">Cell membrane</keyword>
<evidence type="ECO:0000256" key="2">
    <source>
        <dbReference type="ARBA" id="ARBA00010157"/>
    </source>
</evidence>
<gene>
    <name evidence="9" type="ORF">ACHIPZ_09870</name>
</gene>
<name>A0ABW7JKI8_9NOCA</name>